<dbReference type="PANTHER" id="PTHR43283">
    <property type="entry name" value="BETA-LACTAMASE-RELATED"/>
    <property type="match status" value="1"/>
</dbReference>
<sequence length="385" mass="42032">MARMDRRTLSAALQARVDREDLPGVSYTVLHRGEVVAQDCLGWADREARVPLREDHLCRIYSNTKLATSCAVLQLVERGLLGLDDPVGDSIPALRTLRVLRPGASSLADTEPAREPVRIKHLLTHTAGFTYGFLDPSLPIAKAYAAAGIGEAQRTLAQMCEALASLPLLFQPGSAWSYSVSTDVVGHVVEVVSGLPLDAYFRRHLFDPLGLQDTFFFVPEDKAARLVPMYIGDLKNPSQPGLRRGDAKTWDQDFLHPVPRLMAGGGLVSSLADWTKFVRALLEGGGPVLQAESMRHVTQNQLPAGMWIGFPNLPLQTGRGHSLAASVCVEPGDPASVAGEVQWGGLAGTKWMFSPSEQLAVVLMTQRYMSSELPFWPEFKELLRA</sequence>
<dbReference type="EMBL" id="JABBFX010000001">
    <property type="protein sequence ID" value="NML44761.1"/>
    <property type="molecule type" value="Genomic_DNA"/>
</dbReference>
<dbReference type="SUPFAM" id="SSF56601">
    <property type="entry name" value="beta-lactamase/transpeptidase-like"/>
    <property type="match status" value="1"/>
</dbReference>
<reference evidence="2 3" key="1">
    <citation type="submission" date="2020-04" db="EMBL/GenBank/DDBJ databases">
        <title>Ramlibacter sp. G-1-2-2 isolated from soil.</title>
        <authorList>
            <person name="Dahal R.H."/>
        </authorList>
    </citation>
    <scope>NUCLEOTIDE SEQUENCE [LARGE SCALE GENOMIC DNA]</scope>
    <source>
        <strain evidence="2 3">G-1-2-2</strain>
    </source>
</reference>
<dbReference type="InterPro" id="IPR050789">
    <property type="entry name" value="Diverse_Enzym_Activities"/>
</dbReference>
<gene>
    <name evidence="2" type="ORF">HHL11_13460</name>
</gene>
<evidence type="ECO:0000313" key="2">
    <source>
        <dbReference type="EMBL" id="NML44761.1"/>
    </source>
</evidence>
<dbReference type="InterPro" id="IPR012338">
    <property type="entry name" value="Beta-lactam/transpept-like"/>
</dbReference>
<accession>A0A848H5G4</accession>
<dbReference type="Pfam" id="PF00144">
    <property type="entry name" value="Beta-lactamase"/>
    <property type="match status" value="1"/>
</dbReference>
<dbReference type="Proteomes" id="UP000541185">
    <property type="component" value="Unassembled WGS sequence"/>
</dbReference>
<feature type="domain" description="Beta-lactamase-related" evidence="1">
    <location>
        <begin position="11"/>
        <end position="367"/>
    </location>
</feature>
<dbReference type="InterPro" id="IPR001466">
    <property type="entry name" value="Beta-lactam-related"/>
</dbReference>
<keyword evidence="3" id="KW-1185">Reference proteome</keyword>
<dbReference type="AlphaFoldDB" id="A0A848H5G4"/>
<organism evidence="2 3">
    <name type="scientific">Ramlibacter agri</name>
    <dbReference type="NCBI Taxonomy" id="2728837"/>
    <lineage>
        <taxon>Bacteria</taxon>
        <taxon>Pseudomonadati</taxon>
        <taxon>Pseudomonadota</taxon>
        <taxon>Betaproteobacteria</taxon>
        <taxon>Burkholderiales</taxon>
        <taxon>Comamonadaceae</taxon>
        <taxon>Ramlibacter</taxon>
    </lineage>
</organism>
<evidence type="ECO:0000313" key="3">
    <source>
        <dbReference type="Proteomes" id="UP000541185"/>
    </source>
</evidence>
<dbReference type="Gene3D" id="3.40.710.10">
    <property type="entry name" value="DD-peptidase/beta-lactamase superfamily"/>
    <property type="match status" value="1"/>
</dbReference>
<comment type="caution">
    <text evidence="2">The sequence shown here is derived from an EMBL/GenBank/DDBJ whole genome shotgun (WGS) entry which is preliminary data.</text>
</comment>
<evidence type="ECO:0000259" key="1">
    <source>
        <dbReference type="Pfam" id="PF00144"/>
    </source>
</evidence>
<protein>
    <submittedName>
        <fullName evidence="2">Beta-lactamase family protein</fullName>
    </submittedName>
</protein>
<dbReference type="PANTHER" id="PTHR43283:SF3">
    <property type="entry name" value="BETA-LACTAMASE FAMILY PROTEIN (AFU_ORTHOLOGUE AFUA_5G07500)"/>
    <property type="match status" value="1"/>
</dbReference>
<name>A0A848H5G4_9BURK</name>
<proteinExistence type="predicted"/>